<accession>A0A1A9X361</accession>
<proteinExistence type="predicted"/>
<keyword evidence="3" id="KW-1185">Reference proteome</keyword>
<reference evidence="3" key="1">
    <citation type="submission" date="2014-03" db="EMBL/GenBank/DDBJ databases">
        <authorList>
            <person name="Aksoy S."/>
            <person name="Warren W."/>
            <person name="Wilson R.K."/>
        </authorList>
    </citation>
    <scope>NUCLEOTIDE SEQUENCE [LARGE SCALE GENOMIC DNA]</scope>
    <source>
        <strain evidence="3">IAEA</strain>
    </source>
</reference>
<feature type="transmembrane region" description="Helical" evidence="1">
    <location>
        <begin position="12"/>
        <end position="30"/>
    </location>
</feature>
<evidence type="ECO:0000313" key="3">
    <source>
        <dbReference type="Proteomes" id="UP000091820"/>
    </source>
</evidence>
<dbReference type="Proteomes" id="UP000091820">
    <property type="component" value="Unassembled WGS sequence"/>
</dbReference>
<reference evidence="2" key="2">
    <citation type="submission" date="2020-05" db="UniProtKB">
        <authorList>
            <consortium name="EnsemblMetazoa"/>
        </authorList>
    </citation>
    <scope>IDENTIFICATION</scope>
    <source>
        <strain evidence="2">IAEA</strain>
    </source>
</reference>
<dbReference type="VEuPathDB" id="VectorBase:GBRI042600"/>
<keyword evidence="1" id="KW-0812">Transmembrane</keyword>
<feature type="transmembrane region" description="Helical" evidence="1">
    <location>
        <begin position="42"/>
        <end position="61"/>
    </location>
</feature>
<keyword evidence="1" id="KW-0472">Membrane</keyword>
<protein>
    <submittedName>
        <fullName evidence="2">Uncharacterized protein</fullName>
    </submittedName>
</protein>
<dbReference type="AlphaFoldDB" id="A0A1A9X361"/>
<organism evidence="2 3">
    <name type="scientific">Glossina brevipalpis</name>
    <dbReference type="NCBI Taxonomy" id="37001"/>
    <lineage>
        <taxon>Eukaryota</taxon>
        <taxon>Metazoa</taxon>
        <taxon>Ecdysozoa</taxon>
        <taxon>Arthropoda</taxon>
        <taxon>Hexapoda</taxon>
        <taxon>Insecta</taxon>
        <taxon>Pterygota</taxon>
        <taxon>Neoptera</taxon>
        <taxon>Endopterygota</taxon>
        <taxon>Diptera</taxon>
        <taxon>Brachycera</taxon>
        <taxon>Muscomorpha</taxon>
        <taxon>Hippoboscoidea</taxon>
        <taxon>Glossinidae</taxon>
        <taxon>Glossina</taxon>
    </lineage>
</organism>
<name>A0A1A9X361_9MUSC</name>
<keyword evidence="1" id="KW-1133">Transmembrane helix</keyword>
<sequence>MMQVLKEDSRRNPLDCIIIASGIKILMIISHIADYMHARQDAYIRIIANTIIIIPIVSSLAET</sequence>
<evidence type="ECO:0000313" key="2">
    <source>
        <dbReference type="EnsemblMetazoa" id="GBRI042600-PA"/>
    </source>
</evidence>
<evidence type="ECO:0000256" key="1">
    <source>
        <dbReference type="SAM" id="Phobius"/>
    </source>
</evidence>
<dbReference type="EnsemblMetazoa" id="GBRI042600-RA">
    <property type="protein sequence ID" value="GBRI042600-PA"/>
    <property type="gene ID" value="GBRI042600"/>
</dbReference>